<dbReference type="OrthoDB" id="594564at2"/>
<comment type="PTM">
    <text evidence="1">Binds 1 heme group per subunit.</text>
</comment>
<dbReference type="PIRSF" id="PIRSF000009">
    <property type="entry name" value="Cytochrome_c551"/>
    <property type="match status" value="1"/>
</dbReference>
<dbReference type="EMBL" id="AASE01000002">
    <property type="protein sequence ID" value="EAT59723.1"/>
    <property type="molecule type" value="Genomic_DNA"/>
</dbReference>
<accession>Q0YU31</accession>
<dbReference type="Proteomes" id="UP000004162">
    <property type="component" value="Unassembled WGS sequence"/>
</dbReference>
<dbReference type="RefSeq" id="WP_006365497.1">
    <property type="nucleotide sequence ID" value="NZ_AASE01000002.1"/>
</dbReference>
<comment type="caution">
    <text evidence="3">The sequence shown here is derived from an EMBL/GenBank/DDBJ whole genome shotgun (WGS) entry which is preliminary data.</text>
</comment>
<gene>
    <name evidence="3" type="ORF">CferDRAFT_1730</name>
</gene>
<protein>
    <submittedName>
        <fullName evidence="3">Photosystem P840 reaction center cytochrome c-551</fullName>
    </submittedName>
</protein>
<evidence type="ECO:0000313" key="4">
    <source>
        <dbReference type="Proteomes" id="UP000004162"/>
    </source>
</evidence>
<feature type="binding site" description="axial binding residue" evidence="2">
    <location>
        <position position="163"/>
    </location>
    <ligand>
        <name>heme</name>
        <dbReference type="ChEBI" id="CHEBI:30413"/>
    </ligand>
    <ligandPart>
        <name>Fe</name>
        <dbReference type="ChEBI" id="CHEBI:18248"/>
    </ligandPart>
</feature>
<organism evidence="3 4">
    <name type="scientific">Chlorobium ferrooxidans DSM 13031</name>
    <dbReference type="NCBI Taxonomy" id="377431"/>
    <lineage>
        <taxon>Bacteria</taxon>
        <taxon>Pseudomonadati</taxon>
        <taxon>Chlorobiota</taxon>
        <taxon>Chlorobiia</taxon>
        <taxon>Chlorobiales</taxon>
        <taxon>Chlorobiaceae</taxon>
        <taxon>Chlorobium/Pelodictyon group</taxon>
        <taxon>Chlorobium</taxon>
    </lineage>
</organism>
<dbReference type="InterPro" id="IPR019604">
    <property type="entry name" value="Cytochrome-c551"/>
</dbReference>
<reference evidence="3 4" key="1">
    <citation type="submission" date="2006-07" db="EMBL/GenBank/DDBJ databases">
        <title>Annotation of the draft genome assembly of Chlorobium ferroxidans DSM 13031.</title>
        <authorList>
            <consortium name="US DOE Joint Genome Institute (JGI-ORNL)"/>
            <person name="Larimer F."/>
            <person name="Land M."/>
            <person name="Hauser L."/>
        </authorList>
    </citation>
    <scope>NUCLEOTIDE SEQUENCE [LARGE SCALE GENOMIC DNA]</scope>
    <source>
        <strain evidence="3 4">DSM 13031</strain>
    </source>
</reference>
<dbReference type="GO" id="GO:0020037">
    <property type="term" value="F:heme binding"/>
    <property type="evidence" value="ECO:0007669"/>
    <property type="project" value="InterPro"/>
</dbReference>
<feature type="binding site" description="axial binding residue" evidence="2">
    <location>
        <position position="189"/>
    </location>
    <ligand>
        <name>heme</name>
        <dbReference type="ChEBI" id="CHEBI:30413"/>
    </ligand>
    <ligandPart>
        <name>Fe</name>
        <dbReference type="ChEBI" id="CHEBI:18248"/>
    </ligandPart>
</feature>
<feature type="binding site" description="covalent" evidence="1">
    <location>
        <position position="162"/>
    </location>
    <ligand>
        <name>heme</name>
        <dbReference type="ChEBI" id="CHEBI:30413"/>
    </ligand>
</feature>
<dbReference type="Gene3D" id="1.10.760.10">
    <property type="entry name" value="Cytochrome c-like domain"/>
    <property type="match status" value="1"/>
</dbReference>
<dbReference type="InterPro" id="IPR036909">
    <property type="entry name" value="Cyt_c-like_dom_sf"/>
</dbReference>
<dbReference type="GO" id="GO:0009055">
    <property type="term" value="F:electron transfer activity"/>
    <property type="evidence" value="ECO:0007669"/>
    <property type="project" value="InterPro"/>
</dbReference>
<name>Q0YU31_9CHLB</name>
<dbReference type="SUPFAM" id="SSF46626">
    <property type="entry name" value="Cytochrome c"/>
    <property type="match status" value="1"/>
</dbReference>
<keyword evidence="4" id="KW-1185">Reference proteome</keyword>
<evidence type="ECO:0000256" key="2">
    <source>
        <dbReference type="PIRSR" id="PIRSR000009-2"/>
    </source>
</evidence>
<keyword evidence="2" id="KW-0408">Iron</keyword>
<feature type="binding site" description="covalent" evidence="1">
    <location>
        <position position="159"/>
    </location>
    <ligand>
        <name>heme</name>
        <dbReference type="ChEBI" id="CHEBI:30413"/>
    </ligand>
</feature>
<evidence type="ECO:0000313" key="3">
    <source>
        <dbReference type="EMBL" id="EAT59723.1"/>
    </source>
</evidence>
<sequence>MDNKSNGKLAALAVGGAVLMGALLFGLSFLTGYKLPADNLSPILTPLRSFAGWFALILFASLTIMGLGKMSSRISAKWFLSFPLTIIAIVALMFASLWLRPSGILMSGTGRTTLLDGSSIRSVTELKAYLEKPVLSPNVPLAPAGFDFVAAKALWTAKCNICHSQVSTMDALKSKYKKTGKIDVVVNRMVAAAGGMITPEDATKIMQFLNEGLDKY</sequence>
<proteinExistence type="predicted"/>
<keyword evidence="1" id="KW-0349">Heme</keyword>
<dbReference type="AlphaFoldDB" id="Q0YU31"/>
<dbReference type="GO" id="GO:0046872">
    <property type="term" value="F:metal ion binding"/>
    <property type="evidence" value="ECO:0007669"/>
    <property type="project" value="UniProtKB-KW"/>
</dbReference>
<evidence type="ECO:0000256" key="1">
    <source>
        <dbReference type="PIRSR" id="PIRSR000009-1"/>
    </source>
</evidence>
<keyword evidence="2" id="KW-0479">Metal-binding</keyword>
<reference evidence="3 4" key="2">
    <citation type="submission" date="2006-07" db="EMBL/GenBank/DDBJ databases">
        <title>Sequencing of the draft genome and assembly of Chlorobium ferroxidans DSM 13031.</title>
        <authorList>
            <consortium name="US DOE Joint Genome Institute (JGI-PGF)"/>
            <person name="Copeland A."/>
            <person name="Lucas S."/>
            <person name="Lapidus A."/>
            <person name="Barry K."/>
            <person name="Glavina del Rio T."/>
            <person name="Dalin E."/>
            <person name="Tice H."/>
            <person name="Bruce D."/>
            <person name="Pitluck S."/>
            <person name="Richardson P."/>
        </authorList>
    </citation>
    <scope>NUCLEOTIDE SEQUENCE [LARGE SCALE GENOMIC DNA]</scope>
    <source>
        <strain evidence="3 4">DSM 13031</strain>
    </source>
</reference>
<dbReference type="Pfam" id="PF10643">
    <property type="entry name" value="Cytochrome-c551"/>
    <property type="match status" value="1"/>
</dbReference>